<comment type="similarity">
    <text evidence="2">Belongs to the auxin efflux carrier (TC 2.A.69) family.</text>
</comment>
<feature type="transmembrane region" description="Helical" evidence="8">
    <location>
        <begin position="37"/>
        <end position="55"/>
    </location>
</feature>
<evidence type="ECO:0000313" key="11">
    <source>
        <dbReference type="Proteomes" id="UP000253817"/>
    </source>
</evidence>
<dbReference type="Proteomes" id="UP000253817">
    <property type="component" value="Unassembled WGS sequence"/>
</dbReference>
<dbReference type="Pfam" id="PF03547">
    <property type="entry name" value="Mem_trans"/>
    <property type="match status" value="1"/>
</dbReference>
<keyword evidence="7 8" id="KW-0472">Membrane</keyword>
<keyword evidence="11" id="KW-1185">Reference proteome</keyword>
<dbReference type="GO" id="GO:0055085">
    <property type="term" value="P:transmembrane transport"/>
    <property type="evidence" value="ECO:0007669"/>
    <property type="project" value="InterPro"/>
</dbReference>
<evidence type="ECO:0000256" key="6">
    <source>
        <dbReference type="ARBA" id="ARBA00022989"/>
    </source>
</evidence>
<evidence type="ECO:0008006" key="13">
    <source>
        <dbReference type="Google" id="ProtNLM"/>
    </source>
</evidence>
<feature type="transmembrane region" description="Helical" evidence="8">
    <location>
        <begin position="6"/>
        <end position="25"/>
    </location>
</feature>
<dbReference type="EMBL" id="QICC01000142">
    <property type="protein sequence ID" value="RNM38974.1"/>
    <property type="molecule type" value="Genomic_DNA"/>
</dbReference>
<keyword evidence="6 8" id="KW-1133">Transmembrane helix</keyword>
<accession>A0A3N0IPT4</accession>
<dbReference type="AlphaFoldDB" id="A0A3N0IPT4"/>
<feature type="transmembrane region" description="Helical" evidence="8">
    <location>
        <begin position="129"/>
        <end position="152"/>
    </location>
</feature>
<evidence type="ECO:0000256" key="5">
    <source>
        <dbReference type="ARBA" id="ARBA00022692"/>
    </source>
</evidence>
<name>A0A3N0IPT4_9ACTN</name>
<comment type="subcellular location">
    <subcellularLocation>
        <location evidence="1">Cell membrane</location>
        <topology evidence="1">Multi-pass membrane protein</topology>
    </subcellularLocation>
</comment>
<evidence type="ECO:0000313" key="12">
    <source>
        <dbReference type="Proteomes" id="UP000270112"/>
    </source>
</evidence>
<proteinExistence type="inferred from homology"/>
<dbReference type="PANTHER" id="PTHR36838:SF1">
    <property type="entry name" value="SLR1864 PROTEIN"/>
    <property type="match status" value="1"/>
</dbReference>
<reference evidence="12" key="2">
    <citation type="submission" date="2018-05" db="EMBL/GenBank/DDBJ databases">
        <title>Genome Sequencing of selected type strains of the family Eggerthellaceae.</title>
        <authorList>
            <person name="Danylec N."/>
            <person name="Stoll D.A."/>
            <person name="Doetsch A."/>
            <person name="Huch M."/>
        </authorList>
    </citation>
    <scope>NUCLEOTIDE SEQUENCE [LARGE SCALE GENOMIC DNA]</scope>
    <source>
        <strain evidence="12">DSM 16107</strain>
    </source>
</reference>
<evidence type="ECO:0000256" key="8">
    <source>
        <dbReference type="SAM" id="Phobius"/>
    </source>
</evidence>
<protein>
    <recommendedName>
        <fullName evidence="13">Transporter</fullName>
    </recommendedName>
</protein>
<dbReference type="PANTHER" id="PTHR36838">
    <property type="entry name" value="AUXIN EFFLUX CARRIER FAMILY PROTEIN"/>
    <property type="match status" value="1"/>
</dbReference>
<dbReference type="Proteomes" id="UP000270112">
    <property type="component" value="Unassembled WGS sequence"/>
</dbReference>
<feature type="transmembrane region" description="Helical" evidence="8">
    <location>
        <begin position="255"/>
        <end position="276"/>
    </location>
</feature>
<dbReference type="InterPro" id="IPR004776">
    <property type="entry name" value="Mem_transp_PIN-like"/>
</dbReference>
<organism evidence="10 12">
    <name type="scientific">Eggerthella sinensis</name>
    <dbReference type="NCBI Taxonomy" id="242230"/>
    <lineage>
        <taxon>Bacteria</taxon>
        <taxon>Bacillati</taxon>
        <taxon>Actinomycetota</taxon>
        <taxon>Coriobacteriia</taxon>
        <taxon>Eggerthellales</taxon>
        <taxon>Eggerthellaceae</taxon>
        <taxon>Eggerthella</taxon>
    </lineage>
</organism>
<reference evidence="9 11" key="1">
    <citation type="journal article" date="2018" name="Elife">
        <title>Discovery and characterization of a prevalent human gut bacterial enzyme sufficient for the inactivation of a family of plant toxins.</title>
        <authorList>
            <person name="Koppel N."/>
            <person name="Bisanz J.E."/>
            <person name="Pandelia M.E."/>
            <person name="Turnbaugh P.J."/>
            <person name="Balskus E.P."/>
        </authorList>
    </citation>
    <scope>NUCLEOTIDE SEQUENCE [LARGE SCALE GENOMIC DNA]</scope>
    <source>
        <strain evidence="9 11">DSM 16107</strain>
    </source>
</reference>
<keyword evidence="5 8" id="KW-0812">Transmembrane</keyword>
<evidence type="ECO:0000256" key="4">
    <source>
        <dbReference type="ARBA" id="ARBA00022475"/>
    </source>
</evidence>
<feature type="transmembrane region" description="Helical" evidence="8">
    <location>
        <begin position="227"/>
        <end position="249"/>
    </location>
</feature>
<evidence type="ECO:0000256" key="2">
    <source>
        <dbReference type="ARBA" id="ARBA00010145"/>
    </source>
</evidence>
<dbReference type="OrthoDB" id="3238334at2"/>
<gene>
    <name evidence="9" type="ORF">C1876_03260</name>
    <name evidence="10" type="ORF">DMP09_17135</name>
</gene>
<feature type="transmembrane region" description="Helical" evidence="8">
    <location>
        <begin position="196"/>
        <end position="215"/>
    </location>
</feature>
<feature type="transmembrane region" description="Helical" evidence="8">
    <location>
        <begin position="288"/>
        <end position="308"/>
    </location>
</feature>
<evidence type="ECO:0000313" key="10">
    <source>
        <dbReference type="EMBL" id="RNM38974.1"/>
    </source>
</evidence>
<dbReference type="RefSeq" id="WP_114545292.1">
    <property type="nucleotide sequence ID" value="NZ_PPTT01000004.1"/>
</dbReference>
<dbReference type="Gene3D" id="1.20.1530.20">
    <property type="match status" value="1"/>
</dbReference>
<evidence type="ECO:0000313" key="9">
    <source>
        <dbReference type="EMBL" id="RDB70742.1"/>
    </source>
</evidence>
<dbReference type="GO" id="GO:0005886">
    <property type="term" value="C:plasma membrane"/>
    <property type="evidence" value="ECO:0007669"/>
    <property type="project" value="UniProtKB-SubCell"/>
</dbReference>
<dbReference type="EMBL" id="PPTT01000004">
    <property type="protein sequence ID" value="RDB70742.1"/>
    <property type="molecule type" value="Genomic_DNA"/>
</dbReference>
<reference evidence="10" key="3">
    <citation type="journal article" date="2019" name="Microbiol. Resour. Announc.">
        <title>Draft Genome Sequences of Type Strains of Gordonibacter faecihominis, Paraeggerthella hongkongensis, Parvibacter caecicola,Slackia equolifaciens, Slackia faecicanis, and Slackia isoflavoniconvertens.</title>
        <authorList>
            <person name="Danylec N."/>
            <person name="Stoll D.A."/>
            <person name="Dotsch A."/>
            <person name="Huch M."/>
        </authorList>
    </citation>
    <scope>NUCLEOTIDE SEQUENCE</scope>
    <source>
        <strain evidence="10">DSM 16107</strain>
    </source>
</reference>
<keyword evidence="3" id="KW-0813">Transport</keyword>
<keyword evidence="4" id="KW-1003">Cell membrane</keyword>
<dbReference type="InterPro" id="IPR038770">
    <property type="entry name" value="Na+/solute_symporter_sf"/>
</dbReference>
<feature type="transmembrane region" description="Helical" evidence="8">
    <location>
        <begin position="164"/>
        <end position="184"/>
    </location>
</feature>
<feature type="transmembrane region" description="Helical" evidence="8">
    <location>
        <begin position="101"/>
        <end position="123"/>
    </location>
</feature>
<sequence length="310" mass="32580">MVDLSSAITQMAILLLVTIIGFAAAKRGYLDEHVKGKLTLLLLNVTLPCMILASAGSIDASQMGGQIGWTFALGIAQFFLLLASGALCNLVLRTPRGERPLYLFMSVLTNTGFVGIPVIAALYGDRTVLLSSVFIMAMNLLIYSVGFALIAPRGTKTGQSPWKAMANPATVASLGAIGLLLAGVRLPTVIEGTLDMVGGITAPVAMLLVGVIVANMPLREVATEWRLYPFIAVRQLLVPAALFLALRPLVPDPVVLGLFVIMFAMPVGSMASMFAGQFGRDQALPAKGTVLSTMASFAIIPALVVFMGTA</sequence>
<feature type="transmembrane region" description="Helical" evidence="8">
    <location>
        <begin position="67"/>
        <end position="92"/>
    </location>
</feature>
<comment type="caution">
    <text evidence="10">The sequence shown here is derived from an EMBL/GenBank/DDBJ whole genome shotgun (WGS) entry which is preliminary data.</text>
</comment>
<evidence type="ECO:0000256" key="3">
    <source>
        <dbReference type="ARBA" id="ARBA00022448"/>
    </source>
</evidence>
<evidence type="ECO:0000256" key="7">
    <source>
        <dbReference type="ARBA" id="ARBA00023136"/>
    </source>
</evidence>
<evidence type="ECO:0000256" key="1">
    <source>
        <dbReference type="ARBA" id="ARBA00004651"/>
    </source>
</evidence>